<sequence>MQRSKRSSVTPQTRLAFFFTLLLHGVLYGLGASVLAALFAYFVTQRGWDGTVSALNIAGVVLWSLSGIFAWGAFDGHGQEVGDRARVGQSAAAFVWPLKDMLLALIAGSVCFLLIWAGNLLMMPRS</sequence>
<dbReference type="OrthoDB" id="72237at2"/>
<keyword evidence="1" id="KW-0812">Transmembrane</keyword>
<keyword evidence="3" id="KW-1185">Reference proteome</keyword>
<evidence type="ECO:0000313" key="3">
    <source>
        <dbReference type="Proteomes" id="UP000186607"/>
    </source>
</evidence>
<name>A0A1U7P2V3_9DEIO</name>
<dbReference type="RefSeq" id="WP_075830764.1">
    <property type="nucleotide sequence ID" value="NZ_MSTI01000029.1"/>
</dbReference>
<accession>A0A1U7P2V3</accession>
<dbReference type="Proteomes" id="UP000186607">
    <property type="component" value="Unassembled WGS sequence"/>
</dbReference>
<dbReference type="EMBL" id="MSTI01000029">
    <property type="protein sequence ID" value="OLV19488.1"/>
    <property type="molecule type" value="Genomic_DNA"/>
</dbReference>
<feature type="transmembrane region" description="Helical" evidence="1">
    <location>
        <begin position="54"/>
        <end position="74"/>
    </location>
</feature>
<keyword evidence="1" id="KW-0472">Membrane</keyword>
<organism evidence="2 3">
    <name type="scientific">Deinococcus marmoris</name>
    <dbReference type="NCBI Taxonomy" id="249408"/>
    <lineage>
        <taxon>Bacteria</taxon>
        <taxon>Thermotogati</taxon>
        <taxon>Deinococcota</taxon>
        <taxon>Deinococci</taxon>
        <taxon>Deinococcales</taxon>
        <taxon>Deinococcaceae</taxon>
        <taxon>Deinococcus</taxon>
    </lineage>
</organism>
<proteinExistence type="predicted"/>
<keyword evidence="1" id="KW-1133">Transmembrane helix</keyword>
<feature type="transmembrane region" description="Helical" evidence="1">
    <location>
        <begin position="101"/>
        <end position="122"/>
    </location>
</feature>
<evidence type="ECO:0000313" key="2">
    <source>
        <dbReference type="EMBL" id="OLV19488.1"/>
    </source>
</evidence>
<feature type="transmembrane region" description="Helical" evidence="1">
    <location>
        <begin position="15"/>
        <end position="42"/>
    </location>
</feature>
<protein>
    <submittedName>
        <fullName evidence="2">Uncharacterized protein</fullName>
    </submittedName>
</protein>
<dbReference type="AlphaFoldDB" id="A0A1U7P2V3"/>
<reference evidence="2 3" key="1">
    <citation type="submission" date="2017-01" db="EMBL/GenBank/DDBJ databases">
        <title>Genome Analysis of Deinococcus marmoris KOPRI26562.</title>
        <authorList>
            <person name="Kim J.H."/>
            <person name="Oh H.-M."/>
        </authorList>
    </citation>
    <scope>NUCLEOTIDE SEQUENCE [LARGE SCALE GENOMIC DNA]</scope>
    <source>
        <strain evidence="2 3">KOPRI26562</strain>
    </source>
</reference>
<comment type="caution">
    <text evidence="2">The sequence shown here is derived from an EMBL/GenBank/DDBJ whole genome shotgun (WGS) entry which is preliminary data.</text>
</comment>
<evidence type="ECO:0000256" key="1">
    <source>
        <dbReference type="SAM" id="Phobius"/>
    </source>
</evidence>
<gene>
    <name evidence="2" type="ORF">BOO71_0002581</name>
</gene>